<dbReference type="SUPFAM" id="SSF103473">
    <property type="entry name" value="MFS general substrate transporter"/>
    <property type="match status" value="1"/>
</dbReference>
<dbReference type="InterPro" id="IPR036259">
    <property type="entry name" value="MFS_trans_sf"/>
</dbReference>
<evidence type="ECO:0000256" key="3">
    <source>
        <dbReference type="ARBA" id="ARBA00022692"/>
    </source>
</evidence>
<evidence type="ECO:0000256" key="5">
    <source>
        <dbReference type="ARBA" id="ARBA00023136"/>
    </source>
</evidence>
<feature type="transmembrane region" description="Helical" evidence="6">
    <location>
        <begin position="240"/>
        <end position="257"/>
    </location>
</feature>
<dbReference type="Gene3D" id="1.20.1250.20">
    <property type="entry name" value="MFS general substrate transporter like domains"/>
    <property type="match status" value="3"/>
</dbReference>
<feature type="transmembrane region" description="Helical" evidence="6">
    <location>
        <begin position="197"/>
        <end position="220"/>
    </location>
</feature>
<feature type="domain" description="Major facilitator superfamily (MFS) profile" evidence="7">
    <location>
        <begin position="306"/>
        <end position="514"/>
    </location>
</feature>
<evidence type="ECO:0000256" key="1">
    <source>
        <dbReference type="ARBA" id="ARBA00004141"/>
    </source>
</evidence>
<feature type="transmembrane region" description="Helical" evidence="6">
    <location>
        <begin position="338"/>
        <end position="360"/>
    </location>
</feature>
<dbReference type="PANTHER" id="PTHR16172:SF41">
    <property type="entry name" value="MAJOR FACILITATOR SUPERFAMILY DOMAIN-CONTAINING PROTEIN 6-LIKE"/>
    <property type="match status" value="1"/>
</dbReference>
<comment type="subcellular location">
    <subcellularLocation>
        <location evidence="1">Membrane</location>
        <topology evidence="1">Multi-pass membrane protein</topology>
    </subcellularLocation>
</comment>
<dbReference type="Pfam" id="PF12832">
    <property type="entry name" value="MFS_1_like"/>
    <property type="match status" value="1"/>
</dbReference>
<evidence type="ECO:0000256" key="4">
    <source>
        <dbReference type="ARBA" id="ARBA00022989"/>
    </source>
</evidence>
<proteinExistence type="inferred from homology"/>
<name>A0AAN8G5Z9_PATCE</name>
<dbReference type="InterPro" id="IPR051717">
    <property type="entry name" value="MFS_MFSD6"/>
</dbReference>
<comment type="caution">
    <text evidence="8">The sequence shown here is derived from an EMBL/GenBank/DDBJ whole genome shotgun (WGS) entry which is preliminary data.</text>
</comment>
<dbReference type="PANTHER" id="PTHR16172">
    <property type="entry name" value="MAJOR FACILITATOR SUPERFAMILY DOMAIN-CONTAINING PROTEIN 6-LIKE"/>
    <property type="match status" value="1"/>
</dbReference>
<evidence type="ECO:0000313" key="9">
    <source>
        <dbReference type="Proteomes" id="UP001347796"/>
    </source>
</evidence>
<sequence length="514" mass="57521">MQINQGPYILSAAGALLPFLTVHLKKVGINSTEAGLIAGLTQLLSIFIRPASGAFADKQNKHKTILLLMLVLYGTSYFSLMLVPYRHDFTSNQPVFTFRNLSQNVTVILSSLNASFSCGAIDGQSYKRKIKNMCGEVIRIEADCGVNCSLPVCSDLCCQLDDPSVVSDFQFNPSQNDTRNCTVPYDNSELVEWRFDITFILSFLLVLIARISYSCLQSLLDTITYFMLGTNRLLYSRQRLWGTAGTAISASCVIFVIDTYYDGVFYLFGGFCLLAFFVGLTLDVQAEKRENVKLVDILKQQIVLPYIRWFLIKILFYGMFLGATINFLFWFFKDIGVSGSFLGIITLVHCVSSLFVLQLAPKLLKTFGQDMCMYAAICVYSIRFVGHSFVPNQWIIIPLELLRGISYALFWAAASSKVSLLAPSGSQGTFQGLAGAVYNDLGRGLGSIVTGFLFQQFSARWTFRAYAVLCVILLVISCFFDRRWKTPIKSQKETKIKMNTDTSEHLLTEKPVDV</sequence>
<dbReference type="GO" id="GO:0016020">
    <property type="term" value="C:membrane"/>
    <property type="evidence" value="ECO:0007669"/>
    <property type="project" value="UniProtKB-SubCell"/>
</dbReference>
<dbReference type="AlphaFoldDB" id="A0AAN8G5Z9"/>
<dbReference type="InterPro" id="IPR024989">
    <property type="entry name" value="MFS_assoc_dom"/>
</dbReference>
<feature type="transmembrane region" description="Helical" evidence="6">
    <location>
        <begin position="64"/>
        <end position="85"/>
    </location>
</feature>
<dbReference type="Proteomes" id="UP001347796">
    <property type="component" value="Unassembled WGS sequence"/>
</dbReference>
<evidence type="ECO:0000256" key="2">
    <source>
        <dbReference type="ARBA" id="ARBA00005241"/>
    </source>
</evidence>
<gene>
    <name evidence="8" type="ORF">SNE40_020936</name>
</gene>
<keyword evidence="3 6" id="KW-0812">Transmembrane</keyword>
<dbReference type="GO" id="GO:0022857">
    <property type="term" value="F:transmembrane transporter activity"/>
    <property type="evidence" value="ECO:0007669"/>
    <property type="project" value="InterPro"/>
</dbReference>
<keyword evidence="5 6" id="KW-0472">Membrane</keyword>
<dbReference type="PROSITE" id="PS50850">
    <property type="entry name" value="MFS"/>
    <property type="match status" value="1"/>
</dbReference>
<keyword evidence="9" id="KW-1185">Reference proteome</keyword>
<reference evidence="8 9" key="1">
    <citation type="submission" date="2024-01" db="EMBL/GenBank/DDBJ databases">
        <title>The genome of the rayed Mediterranean limpet Patella caerulea (Linnaeus, 1758).</title>
        <authorList>
            <person name="Anh-Thu Weber A."/>
            <person name="Halstead-Nussloch G."/>
        </authorList>
    </citation>
    <scope>NUCLEOTIDE SEQUENCE [LARGE SCALE GENOMIC DNA]</scope>
    <source>
        <strain evidence="8">AATW-2023a</strain>
        <tissue evidence="8">Whole specimen</tissue>
    </source>
</reference>
<feature type="transmembrane region" description="Helical" evidence="6">
    <location>
        <begin position="461"/>
        <end position="480"/>
    </location>
</feature>
<feature type="transmembrane region" description="Helical" evidence="6">
    <location>
        <begin position="306"/>
        <end position="332"/>
    </location>
</feature>
<protein>
    <recommendedName>
        <fullName evidence="7">Major facilitator superfamily (MFS) profile domain-containing protein</fullName>
    </recommendedName>
</protein>
<evidence type="ECO:0000313" key="8">
    <source>
        <dbReference type="EMBL" id="KAK6168391.1"/>
    </source>
</evidence>
<feature type="transmembrane region" description="Helical" evidence="6">
    <location>
        <begin position="34"/>
        <end position="52"/>
    </location>
</feature>
<organism evidence="8 9">
    <name type="scientific">Patella caerulea</name>
    <name type="common">Rayed Mediterranean limpet</name>
    <dbReference type="NCBI Taxonomy" id="87958"/>
    <lineage>
        <taxon>Eukaryota</taxon>
        <taxon>Metazoa</taxon>
        <taxon>Spiralia</taxon>
        <taxon>Lophotrochozoa</taxon>
        <taxon>Mollusca</taxon>
        <taxon>Gastropoda</taxon>
        <taxon>Patellogastropoda</taxon>
        <taxon>Patelloidea</taxon>
        <taxon>Patellidae</taxon>
        <taxon>Patella</taxon>
    </lineage>
</organism>
<dbReference type="InterPro" id="IPR020846">
    <property type="entry name" value="MFS_dom"/>
</dbReference>
<keyword evidence="4 6" id="KW-1133">Transmembrane helix</keyword>
<feature type="transmembrane region" description="Helical" evidence="6">
    <location>
        <begin position="263"/>
        <end position="285"/>
    </location>
</feature>
<evidence type="ECO:0000256" key="6">
    <source>
        <dbReference type="SAM" id="Phobius"/>
    </source>
</evidence>
<dbReference type="EMBL" id="JAZGQO010000016">
    <property type="protein sequence ID" value="KAK6168391.1"/>
    <property type="molecule type" value="Genomic_DNA"/>
</dbReference>
<comment type="similarity">
    <text evidence="2">Belongs to the major facilitator superfamily. MFSD6 family.</text>
</comment>
<accession>A0AAN8G5Z9</accession>
<evidence type="ECO:0000259" key="7">
    <source>
        <dbReference type="PROSITE" id="PS50850"/>
    </source>
</evidence>